<protein>
    <submittedName>
        <fullName evidence="2">Uncharacterized protein</fullName>
    </submittedName>
</protein>
<organism evidence="2 3">
    <name type="scientific">Hohenbuehelia grisea</name>
    <dbReference type="NCBI Taxonomy" id="104357"/>
    <lineage>
        <taxon>Eukaryota</taxon>
        <taxon>Fungi</taxon>
        <taxon>Dikarya</taxon>
        <taxon>Basidiomycota</taxon>
        <taxon>Agaricomycotina</taxon>
        <taxon>Agaricomycetes</taxon>
        <taxon>Agaricomycetidae</taxon>
        <taxon>Agaricales</taxon>
        <taxon>Pleurotineae</taxon>
        <taxon>Pleurotaceae</taxon>
        <taxon>Hohenbuehelia</taxon>
    </lineage>
</organism>
<feature type="transmembrane region" description="Helical" evidence="1">
    <location>
        <begin position="45"/>
        <end position="64"/>
    </location>
</feature>
<dbReference type="EMBL" id="JASNQZ010000015">
    <property type="protein sequence ID" value="KAL0945926.1"/>
    <property type="molecule type" value="Genomic_DNA"/>
</dbReference>
<feature type="transmembrane region" description="Helical" evidence="1">
    <location>
        <begin position="120"/>
        <end position="146"/>
    </location>
</feature>
<comment type="caution">
    <text evidence="2">The sequence shown here is derived from an EMBL/GenBank/DDBJ whole genome shotgun (WGS) entry which is preliminary data.</text>
</comment>
<keyword evidence="1" id="KW-1133">Transmembrane helix</keyword>
<evidence type="ECO:0000256" key="1">
    <source>
        <dbReference type="SAM" id="Phobius"/>
    </source>
</evidence>
<keyword evidence="3" id="KW-1185">Reference proteome</keyword>
<accession>A0ABR3IRP9</accession>
<evidence type="ECO:0000313" key="3">
    <source>
        <dbReference type="Proteomes" id="UP001556367"/>
    </source>
</evidence>
<feature type="transmembrane region" description="Helical" evidence="1">
    <location>
        <begin position="6"/>
        <end position="33"/>
    </location>
</feature>
<sequence>MISARQTLFVCFFVMSFTQGIFTMLLGVLFHLVRNRPRSKGKQAYWGLAVVMLLYFLTFTHFIMVFYQDYKLFVGSGWPNMKAYAIFGMTQITIEHIGCILADILLVWRMWVLYNRSMVAIIVPSILVLTFALTVFVYAGTAFRLYSNVSGDNPQDIWKISYQNPLWGWNTAVIVSSTTTNVVLSSLIALKFIQHHRTMKSAQGFSTLVYESMVIIESGAIYAIAWIVRLVLFFMNHNAGGIVLDLIGQLAVSPSITVVNPKHRPDYNTSNAQGIVPTLIIVTITAGYSPISKPDYTSRLVMATGEKAPKGYTDTEMDIESRFSVALNPDFTTTPTPSMFASQSISSGVNSDADQKQVDVAVVDSKGTVDMR</sequence>
<reference evidence="3" key="1">
    <citation type="submission" date="2024-06" db="EMBL/GenBank/DDBJ databases">
        <title>Multi-omics analyses provide insights into the biosynthesis of the anticancer antibiotic pleurotin in Hohenbuehelia grisea.</title>
        <authorList>
            <person name="Weaver J.A."/>
            <person name="Alberti F."/>
        </authorList>
    </citation>
    <scope>NUCLEOTIDE SEQUENCE [LARGE SCALE GENOMIC DNA]</scope>
    <source>
        <strain evidence="3">T-177</strain>
    </source>
</reference>
<name>A0ABR3IRP9_9AGAR</name>
<keyword evidence="1" id="KW-0472">Membrane</keyword>
<feature type="transmembrane region" description="Helical" evidence="1">
    <location>
        <begin position="166"/>
        <end position="193"/>
    </location>
</feature>
<feature type="transmembrane region" description="Helical" evidence="1">
    <location>
        <begin position="84"/>
        <end position="108"/>
    </location>
</feature>
<gene>
    <name evidence="2" type="ORF">HGRIS_012207</name>
</gene>
<evidence type="ECO:0000313" key="2">
    <source>
        <dbReference type="EMBL" id="KAL0945926.1"/>
    </source>
</evidence>
<keyword evidence="1" id="KW-0812">Transmembrane</keyword>
<feature type="transmembrane region" description="Helical" evidence="1">
    <location>
        <begin position="214"/>
        <end position="235"/>
    </location>
</feature>
<dbReference type="Proteomes" id="UP001556367">
    <property type="component" value="Unassembled WGS sequence"/>
</dbReference>
<proteinExistence type="predicted"/>